<dbReference type="Pfam" id="PF07454">
    <property type="entry name" value="SpoIIP"/>
    <property type="match status" value="1"/>
</dbReference>
<dbReference type="NCBIfam" id="TIGR02867">
    <property type="entry name" value="spore_II_P"/>
    <property type="match status" value="1"/>
</dbReference>
<accession>A0AAU7VI21</accession>
<keyword evidence="1" id="KW-0472">Membrane</keyword>
<reference evidence="2" key="2">
    <citation type="submission" date="2024-06" db="EMBL/GenBank/DDBJ databases">
        <authorList>
            <person name="Petrova K.O."/>
            <person name="Toshchakov S.V."/>
            <person name="Boltjanskaja Y.V."/>
            <person name="Kevbrin V."/>
        </authorList>
    </citation>
    <scope>NUCLEOTIDE SEQUENCE</scope>
    <source>
        <strain evidence="2">Z-910T</strain>
    </source>
</reference>
<dbReference type="RefSeq" id="WP_350342464.1">
    <property type="nucleotide sequence ID" value="NZ_CP158367.1"/>
</dbReference>
<proteinExistence type="predicted"/>
<evidence type="ECO:0000313" key="2">
    <source>
        <dbReference type="EMBL" id="XBX73702.1"/>
    </source>
</evidence>
<dbReference type="InterPro" id="IPR010897">
    <property type="entry name" value="Spore_II_P"/>
</dbReference>
<protein>
    <submittedName>
        <fullName evidence="2">Stage II sporulation protein P</fullName>
    </submittedName>
</protein>
<gene>
    <name evidence="2" type="primary">spoIIP</name>
    <name evidence="2" type="ORF">PRVXT_001703</name>
</gene>
<keyword evidence="1" id="KW-1133">Transmembrane helix</keyword>
<name>A0AAU7VI21_9FIRM</name>
<dbReference type="EMBL" id="CP158367">
    <property type="protein sequence ID" value="XBX73702.1"/>
    <property type="molecule type" value="Genomic_DNA"/>
</dbReference>
<dbReference type="AlphaFoldDB" id="A0AAU7VI21"/>
<evidence type="ECO:0000256" key="1">
    <source>
        <dbReference type="SAM" id="Phobius"/>
    </source>
</evidence>
<feature type="transmembrane region" description="Helical" evidence="1">
    <location>
        <begin position="363"/>
        <end position="385"/>
    </location>
</feature>
<keyword evidence="1" id="KW-0812">Transmembrane</keyword>
<reference evidence="2" key="1">
    <citation type="journal article" date="2013" name="Extremophiles">
        <title>Proteinivorax tanatarense gen. nov., sp. nov., an anaerobic, haloalkaliphilic, proteolytic bacterium isolated from a decaying algal bloom, and proposal of Proteinivoraceae fam. nov.</title>
        <authorList>
            <person name="Kevbrin V."/>
            <person name="Boltyanskaya Y."/>
            <person name="Zhilina T."/>
            <person name="Kolganova T."/>
            <person name="Lavrentjeva E."/>
            <person name="Kuznetsov B."/>
        </authorList>
    </citation>
    <scope>NUCLEOTIDE SEQUENCE</scope>
    <source>
        <strain evidence="2">Z-910T</strain>
    </source>
</reference>
<organism evidence="2">
    <name type="scientific">Proteinivorax tanatarense</name>
    <dbReference type="NCBI Taxonomy" id="1260629"/>
    <lineage>
        <taxon>Bacteria</taxon>
        <taxon>Bacillati</taxon>
        <taxon>Bacillota</taxon>
        <taxon>Clostridia</taxon>
        <taxon>Eubacteriales</taxon>
        <taxon>Proteinivoracaceae</taxon>
        <taxon>Proteinivorax</taxon>
    </lineage>
</organism>
<sequence>MRKLGSIIIIMILLLMTPILFTEKTNVVEADNIIEDFFDLASQTELREGQYYTMYGPEDEVVMKTARIIHVDDRFICSDNNLYEVYQVDNEQLRADARLVKEVTLRNFEYQESSPSFITGLRSRIAFVSSAQGENNGQGPIAIYHTHSDESYVPTDGTESIDEDGGIFDVGERFKDEMGDRGYEVIFSEQAHDPHDSGAYKRSRRTVEELLKENPAALFDVHRDAVPEEQYAGEADGEEVAQVMLVVGQQNQNMAETERFAESLKATGDELHPGLMKGIFMANGSYNQDLSPRAILLEVGTYTQEKELAKKGITAFADVVEQEIYNGQAQNGEGEGDGQAGILADPGDGGDAGGGLGTAGRSILWILGIAAVGGIAFLVINSGGIGEVGSKLKNFTTKEFANQLKKQKKDKDKKDDGDK</sequence>